<protein>
    <submittedName>
        <fullName evidence="1">Uncharacterized protein</fullName>
    </submittedName>
</protein>
<keyword evidence="2" id="KW-1185">Reference proteome</keyword>
<evidence type="ECO:0000313" key="1">
    <source>
        <dbReference type="EMBL" id="KAL3697166.1"/>
    </source>
</evidence>
<sequence length="67" mass="7786">MSDFQKYITLFAEGVFKLSGEDLRQYLHDVDKVLDDAWIPDDVLKENGPEIALSNDEKIRVKTWDLT</sequence>
<evidence type="ECO:0000313" key="2">
    <source>
        <dbReference type="Proteomes" id="UP001633002"/>
    </source>
</evidence>
<proteinExistence type="predicted"/>
<accession>A0ABD3I4G2</accession>
<gene>
    <name evidence="1" type="ORF">R1sor_011242</name>
</gene>
<name>A0ABD3I4G2_9MARC</name>
<dbReference type="EMBL" id="JBJQOH010000002">
    <property type="protein sequence ID" value="KAL3697166.1"/>
    <property type="molecule type" value="Genomic_DNA"/>
</dbReference>
<dbReference type="Proteomes" id="UP001633002">
    <property type="component" value="Unassembled WGS sequence"/>
</dbReference>
<organism evidence="1 2">
    <name type="scientific">Riccia sorocarpa</name>
    <dbReference type="NCBI Taxonomy" id="122646"/>
    <lineage>
        <taxon>Eukaryota</taxon>
        <taxon>Viridiplantae</taxon>
        <taxon>Streptophyta</taxon>
        <taxon>Embryophyta</taxon>
        <taxon>Marchantiophyta</taxon>
        <taxon>Marchantiopsida</taxon>
        <taxon>Marchantiidae</taxon>
        <taxon>Marchantiales</taxon>
        <taxon>Ricciaceae</taxon>
        <taxon>Riccia</taxon>
    </lineage>
</organism>
<dbReference type="AlphaFoldDB" id="A0ABD3I4G2"/>
<comment type="caution">
    <text evidence="1">The sequence shown here is derived from an EMBL/GenBank/DDBJ whole genome shotgun (WGS) entry which is preliminary data.</text>
</comment>
<reference evidence="1 2" key="1">
    <citation type="submission" date="2024-09" db="EMBL/GenBank/DDBJ databases">
        <title>Chromosome-scale assembly of Riccia sorocarpa.</title>
        <authorList>
            <person name="Paukszto L."/>
        </authorList>
    </citation>
    <scope>NUCLEOTIDE SEQUENCE [LARGE SCALE GENOMIC DNA]</scope>
    <source>
        <strain evidence="1">LP-2024</strain>
        <tissue evidence="1">Aerial parts of the thallus</tissue>
    </source>
</reference>